<proteinExistence type="predicted"/>
<dbReference type="Pfam" id="PF00535">
    <property type="entry name" value="Glycos_transf_2"/>
    <property type="match status" value="1"/>
</dbReference>
<protein>
    <recommendedName>
        <fullName evidence="1">Glycosyltransferase 2-like domain-containing protein</fullName>
    </recommendedName>
</protein>
<dbReference type="InterPro" id="IPR001173">
    <property type="entry name" value="Glyco_trans_2-like"/>
</dbReference>
<dbReference type="Proteomes" id="UP000195781">
    <property type="component" value="Unassembled WGS sequence"/>
</dbReference>
<feature type="domain" description="Glycosyltransferase 2-like" evidence="1">
    <location>
        <begin position="7"/>
        <end position="128"/>
    </location>
</feature>
<dbReference type="AlphaFoldDB" id="A0A1Y3XL49"/>
<name>A0A1Y3XL49_9ACTN</name>
<comment type="caution">
    <text evidence="2">The sequence shown here is derived from an EMBL/GenBank/DDBJ whole genome shotgun (WGS) entry which is preliminary data.</text>
</comment>
<keyword evidence="3" id="KW-1185">Reference proteome</keyword>
<dbReference type="RefSeq" id="WP_094335932.1">
    <property type="nucleotide sequence ID" value="NZ_NFIE01000021.1"/>
</dbReference>
<dbReference type="InterPro" id="IPR029044">
    <property type="entry name" value="Nucleotide-diphossugar_trans"/>
</dbReference>
<dbReference type="Gene3D" id="3.90.550.10">
    <property type="entry name" value="Spore Coat Polysaccharide Biosynthesis Protein SpsA, Chain A"/>
    <property type="match status" value="1"/>
</dbReference>
<dbReference type="PANTHER" id="PTHR22916">
    <property type="entry name" value="GLYCOSYLTRANSFERASE"/>
    <property type="match status" value="1"/>
</dbReference>
<dbReference type="PANTHER" id="PTHR22916:SF3">
    <property type="entry name" value="UDP-GLCNAC:BETAGAL BETA-1,3-N-ACETYLGLUCOSAMINYLTRANSFERASE-LIKE PROTEIN 1"/>
    <property type="match status" value="1"/>
</dbReference>
<accession>A0A1Y3XL49</accession>
<reference evidence="3" key="1">
    <citation type="submission" date="2017-04" db="EMBL/GenBank/DDBJ databases">
        <title>Function of individual gut microbiota members based on whole genome sequencing of pure cultures obtained from chicken caecum.</title>
        <authorList>
            <person name="Medvecky M."/>
            <person name="Cejkova D."/>
            <person name="Polansky O."/>
            <person name="Karasova D."/>
            <person name="Kubasova T."/>
            <person name="Cizek A."/>
            <person name="Rychlik I."/>
        </authorList>
    </citation>
    <scope>NUCLEOTIDE SEQUENCE [LARGE SCALE GENOMIC DNA]</scope>
    <source>
        <strain evidence="3">An5</strain>
    </source>
</reference>
<organism evidence="2 3">
    <name type="scientific">[Collinsella] massiliensis</name>
    <dbReference type="NCBI Taxonomy" id="1232426"/>
    <lineage>
        <taxon>Bacteria</taxon>
        <taxon>Bacillati</taxon>
        <taxon>Actinomycetota</taxon>
        <taxon>Coriobacteriia</taxon>
        <taxon>Coriobacteriales</taxon>
        <taxon>Coriobacteriaceae</taxon>
        <taxon>Enorma</taxon>
    </lineage>
</organism>
<evidence type="ECO:0000313" key="2">
    <source>
        <dbReference type="EMBL" id="OUN86246.1"/>
    </source>
</evidence>
<dbReference type="GO" id="GO:0016758">
    <property type="term" value="F:hexosyltransferase activity"/>
    <property type="evidence" value="ECO:0007669"/>
    <property type="project" value="UniProtKB-ARBA"/>
</dbReference>
<sequence>MDEPLVSIVCTTYNHAGFIHEALDGFISQKTSFPFEIIVHDDASTDGTADIVKDYARRYPMLIKPICQRVNQLSQGRPIDSFWLSAARGKYIAPCEGDDYWIDEYKLETQIRYMEEHPNCTLCFTNALRLNSETGDFYRRPMLPYTKNDVAILDEGNVIDTRGMLELEFLPFASFVYKKYDRCRFPKSSPDAFNGDRFIELMLTEFGYAHYIDAVTCVYRVNNPNSLTSVWASNPKRNVRKCKQYIRMYKDFDAYTEGKYSPIIHKLILDEEMGLLFYSGDYKSLRKKCYLFRAASKGPYQFAAYLGKAYAPHLLSRLRATCN</sequence>
<dbReference type="EMBL" id="NFIE01000021">
    <property type="protein sequence ID" value="OUN86246.1"/>
    <property type="molecule type" value="Genomic_DNA"/>
</dbReference>
<dbReference type="SUPFAM" id="SSF53448">
    <property type="entry name" value="Nucleotide-diphospho-sugar transferases"/>
    <property type="match status" value="1"/>
</dbReference>
<evidence type="ECO:0000313" key="3">
    <source>
        <dbReference type="Proteomes" id="UP000195781"/>
    </source>
</evidence>
<evidence type="ECO:0000259" key="1">
    <source>
        <dbReference type="Pfam" id="PF00535"/>
    </source>
</evidence>
<gene>
    <name evidence="2" type="ORF">B5G02_08710</name>
</gene>